<evidence type="ECO:0000256" key="7">
    <source>
        <dbReference type="ARBA" id="ARBA00022840"/>
    </source>
</evidence>
<dbReference type="InterPro" id="IPR052038">
    <property type="entry name" value="Type-VII_TA_antitoxin"/>
</dbReference>
<dbReference type="SUPFAM" id="SSF81301">
    <property type="entry name" value="Nucleotidyltransferase"/>
    <property type="match status" value="1"/>
</dbReference>
<keyword evidence="4" id="KW-0548">Nucleotidyltransferase</keyword>
<keyword evidence="6" id="KW-0547">Nucleotide-binding</keyword>
<evidence type="ECO:0000256" key="8">
    <source>
        <dbReference type="ARBA" id="ARBA00022842"/>
    </source>
</evidence>
<dbReference type="Pfam" id="PF01909">
    <property type="entry name" value="NTP_transf_2"/>
    <property type="match status" value="1"/>
</dbReference>
<dbReference type="InterPro" id="IPR043519">
    <property type="entry name" value="NT_sf"/>
</dbReference>
<comment type="cofactor">
    <cofactor evidence="1">
        <name>Mg(2+)</name>
        <dbReference type="ChEBI" id="CHEBI:18420"/>
    </cofactor>
</comment>
<dbReference type="Gene3D" id="1.10.260.40">
    <property type="entry name" value="lambda repressor-like DNA-binding domains"/>
    <property type="match status" value="1"/>
</dbReference>
<dbReference type="InterPro" id="IPR001387">
    <property type="entry name" value="Cro/C1-type_HTH"/>
</dbReference>
<keyword evidence="5" id="KW-0479">Metal-binding</keyword>
<reference evidence="12 13" key="1">
    <citation type="submission" date="2020-10" db="EMBL/GenBank/DDBJ databases">
        <title>Myceligenerans pegani sp. nov., an endophytic actinomycete isolated from Peganum harmala L. in Xinjiang, China.</title>
        <authorList>
            <person name="Xin L."/>
        </authorList>
    </citation>
    <scope>NUCLEOTIDE SEQUENCE [LARGE SCALE GENOMIC DNA]</scope>
    <source>
        <strain evidence="12 13">TRM65318</strain>
    </source>
</reference>
<evidence type="ECO:0000313" key="12">
    <source>
        <dbReference type="EMBL" id="MBE1874660.1"/>
    </source>
</evidence>
<keyword evidence="13" id="KW-1185">Reference proteome</keyword>
<evidence type="ECO:0000256" key="1">
    <source>
        <dbReference type="ARBA" id="ARBA00001946"/>
    </source>
</evidence>
<sequence length="143" mass="15901">MRELREAAGMTQQQLADASGVARPNIAAYESGRRPLSAAMRERLVHSMRRPSQVLAEHREEILELIDAAGGEDPRVFGSVARGDDTPASDIDLLIRPRPGMGLFRFAQLRQDIEDALHIHVDLVSEGGLKPKHHRIRSEARPL</sequence>
<dbReference type="PANTHER" id="PTHR33571:SF12">
    <property type="entry name" value="BSL3053 PROTEIN"/>
    <property type="match status" value="1"/>
</dbReference>
<evidence type="ECO:0000256" key="9">
    <source>
        <dbReference type="ARBA" id="ARBA00038276"/>
    </source>
</evidence>
<dbReference type="EMBL" id="JADAQT010000044">
    <property type="protein sequence ID" value="MBE1874660.1"/>
    <property type="molecule type" value="Genomic_DNA"/>
</dbReference>
<evidence type="ECO:0000256" key="4">
    <source>
        <dbReference type="ARBA" id="ARBA00022695"/>
    </source>
</evidence>
<comment type="similarity">
    <text evidence="9">Belongs to the MntA antitoxin family.</text>
</comment>
<dbReference type="InterPro" id="IPR010982">
    <property type="entry name" value="Lambda_DNA-bd_dom_sf"/>
</dbReference>
<dbReference type="PANTHER" id="PTHR33571">
    <property type="entry name" value="SSL8005 PROTEIN"/>
    <property type="match status" value="1"/>
</dbReference>
<dbReference type="SUPFAM" id="SSF47413">
    <property type="entry name" value="lambda repressor-like DNA-binding domains"/>
    <property type="match status" value="1"/>
</dbReference>
<evidence type="ECO:0000256" key="5">
    <source>
        <dbReference type="ARBA" id="ARBA00022723"/>
    </source>
</evidence>
<dbReference type="SMART" id="SM00530">
    <property type="entry name" value="HTH_XRE"/>
    <property type="match status" value="1"/>
</dbReference>
<keyword evidence="7" id="KW-0067">ATP-binding</keyword>
<organism evidence="12 13">
    <name type="scientific">Myceligenerans pegani</name>
    <dbReference type="NCBI Taxonomy" id="2776917"/>
    <lineage>
        <taxon>Bacteria</taxon>
        <taxon>Bacillati</taxon>
        <taxon>Actinomycetota</taxon>
        <taxon>Actinomycetes</taxon>
        <taxon>Micrococcales</taxon>
        <taxon>Promicromonosporaceae</taxon>
        <taxon>Myceligenerans</taxon>
    </lineage>
</organism>
<keyword evidence="3" id="KW-0808">Transferase</keyword>
<evidence type="ECO:0000256" key="3">
    <source>
        <dbReference type="ARBA" id="ARBA00022679"/>
    </source>
</evidence>
<dbReference type="Gene3D" id="3.30.460.10">
    <property type="entry name" value="Beta Polymerase, domain 2"/>
    <property type="match status" value="1"/>
</dbReference>
<dbReference type="Pfam" id="PF01381">
    <property type="entry name" value="HTH_3"/>
    <property type="match status" value="1"/>
</dbReference>
<evidence type="ECO:0000256" key="2">
    <source>
        <dbReference type="ARBA" id="ARBA00022649"/>
    </source>
</evidence>
<keyword evidence="2" id="KW-1277">Toxin-antitoxin system</keyword>
<evidence type="ECO:0000256" key="6">
    <source>
        <dbReference type="ARBA" id="ARBA00022741"/>
    </source>
</evidence>
<dbReference type="InterPro" id="IPR002934">
    <property type="entry name" value="Polymerase_NTP_transf_dom"/>
</dbReference>
<protein>
    <submittedName>
        <fullName evidence="12">XRE family transcriptional regulator</fullName>
    </submittedName>
</protein>
<feature type="region of interest" description="Disordered" evidence="10">
    <location>
        <begin position="1"/>
        <end position="20"/>
    </location>
</feature>
<keyword evidence="8" id="KW-0460">Magnesium</keyword>
<dbReference type="PROSITE" id="PS50943">
    <property type="entry name" value="HTH_CROC1"/>
    <property type="match status" value="1"/>
</dbReference>
<evidence type="ECO:0000259" key="11">
    <source>
        <dbReference type="PROSITE" id="PS50943"/>
    </source>
</evidence>
<comment type="caution">
    <text evidence="12">The sequence shown here is derived from an EMBL/GenBank/DDBJ whole genome shotgun (WGS) entry which is preliminary data.</text>
</comment>
<accession>A0ABR9MU37</accession>
<evidence type="ECO:0000256" key="10">
    <source>
        <dbReference type="SAM" id="MobiDB-lite"/>
    </source>
</evidence>
<gene>
    <name evidence="12" type="ORF">IHE71_02925</name>
</gene>
<name>A0ABR9MU37_9MICO</name>
<feature type="domain" description="HTH cro/C1-type" evidence="11">
    <location>
        <begin position="1"/>
        <end position="55"/>
    </location>
</feature>
<evidence type="ECO:0000313" key="13">
    <source>
        <dbReference type="Proteomes" id="UP000625527"/>
    </source>
</evidence>
<dbReference type="CDD" id="cd05403">
    <property type="entry name" value="NT_KNTase_like"/>
    <property type="match status" value="1"/>
</dbReference>
<proteinExistence type="inferred from homology"/>
<dbReference type="CDD" id="cd00093">
    <property type="entry name" value="HTH_XRE"/>
    <property type="match status" value="1"/>
</dbReference>
<dbReference type="Proteomes" id="UP000625527">
    <property type="component" value="Unassembled WGS sequence"/>
</dbReference>